<dbReference type="EnsemblMetazoa" id="XM_014390142.2">
    <property type="protein sequence ID" value="XP_014245628.1"/>
    <property type="gene ID" value="LOC106664439"/>
</dbReference>
<dbReference type="Proteomes" id="UP000494040">
    <property type="component" value="Unassembled WGS sequence"/>
</dbReference>
<dbReference type="KEGG" id="clec:106664439"/>
<keyword evidence="2" id="KW-0472">Membrane</keyword>
<accession>A0A8I6RHM6</accession>
<gene>
    <name evidence="3" type="primary">106664439</name>
</gene>
<dbReference type="AlphaFoldDB" id="A0A8I6RHM6"/>
<name>A0A8I6RHM6_CIMLE</name>
<evidence type="ECO:0000313" key="4">
    <source>
        <dbReference type="Proteomes" id="UP000494040"/>
    </source>
</evidence>
<keyword evidence="2" id="KW-0812">Transmembrane</keyword>
<keyword evidence="2" id="KW-1133">Transmembrane helix</keyword>
<evidence type="ECO:0000256" key="1">
    <source>
        <dbReference type="SAM" id="MobiDB-lite"/>
    </source>
</evidence>
<feature type="transmembrane region" description="Helical" evidence="2">
    <location>
        <begin position="94"/>
        <end position="117"/>
    </location>
</feature>
<feature type="transmembrane region" description="Helical" evidence="2">
    <location>
        <begin position="36"/>
        <end position="56"/>
    </location>
</feature>
<feature type="region of interest" description="Disordered" evidence="1">
    <location>
        <begin position="200"/>
        <end position="219"/>
    </location>
</feature>
<protein>
    <submittedName>
        <fullName evidence="3">Uncharacterized protein</fullName>
    </submittedName>
</protein>
<feature type="compositionally biased region" description="Basic and acidic residues" evidence="1">
    <location>
        <begin position="206"/>
        <end position="219"/>
    </location>
</feature>
<feature type="transmembrane region" description="Helical" evidence="2">
    <location>
        <begin position="159"/>
        <end position="182"/>
    </location>
</feature>
<feature type="transmembrane region" description="Helical" evidence="2">
    <location>
        <begin position="62"/>
        <end position="82"/>
    </location>
</feature>
<reference evidence="3" key="1">
    <citation type="submission" date="2022-01" db="UniProtKB">
        <authorList>
            <consortium name="EnsemblMetazoa"/>
        </authorList>
    </citation>
    <scope>IDENTIFICATION</scope>
</reference>
<dbReference type="OrthoDB" id="6628993at2759"/>
<organism evidence="3 4">
    <name type="scientific">Cimex lectularius</name>
    <name type="common">Bed bug</name>
    <name type="synonym">Acanthia lectularia</name>
    <dbReference type="NCBI Taxonomy" id="79782"/>
    <lineage>
        <taxon>Eukaryota</taxon>
        <taxon>Metazoa</taxon>
        <taxon>Ecdysozoa</taxon>
        <taxon>Arthropoda</taxon>
        <taxon>Hexapoda</taxon>
        <taxon>Insecta</taxon>
        <taxon>Pterygota</taxon>
        <taxon>Neoptera</taxon>
        <taxon>Paraneoptera</taxon>
        <taxon>Hemiptera</taxon>
        <taxon>Heteroptera</taxon>
        <taxon>Panheteroptera</taxon>
        <taxon>Cimicomorpha</taxon>
        <taxon>Cimicidae</taxon>
        <taxon>Cimex</taxon>
    </lineage>
</organism>
<proteinExistence type="predicted"/>
<keyword evidence="4" id="KW-1185">Reference proteome</keyword>
<dbReference type="OMA" id="WKGVKNS"/>
<evidence type="ECO:0000313" key="3">
    <source>
        <dbReference type="EnsemblMetazoa" id="XP_014245628.1"/>
    </source>
</evidence>
<evidence type="ECO:0000256" key="2">
    <source>
        <dbReference type="SAM" id="Phobius"/>
    </source>
</evidence>
<sequence>MGGTEEIYTVHVKTRPDPSQKYPSERAYSSSTAGGLAVIHLFLSGLGVALSCAILSNTGDLVGGATLVTGSLLSGITGMFAWKRWYVDRYVRWFFAASLVSIVAAVFTISLTIYCLVCPSLQTVYFLRLGPIRVRESNGTEPSRQPLDENEDVPVLKELHIHMILTAIMEFLVSAVSIKIAWKGVKNSYQKRPILPVRTEGVGGNEPHRPDILPNHKDTENKVTNYTNVMKELYRLQKSSVLAKDVVGNKIIKKFYVVGQGENGLPLPESRKEYQERMEKFLASNHDGKEA</sequence>